<evidence type="ECO:0000313" key="2">
    <source>
        <dbReference type="EMBL" id="QIB69109.1"/>
    </source>
</evidence>
<organism evidence="2 3">
    <name type="scientific">Aminipila butyrica</name>
    <dbReference type="NCBI Taxonomy" id="433296"/>
    <lineage>
        <taxon>Bacteria</taxon>
        <taxon>Bacillati</taxon>
        <taxon>Bacillota</taxon>
        <taxon>Clostridia</taxon>
        <taxon>Peptostreptococcales</taxon>
        <taxon>Anaerovoracaceae</taxon>
        <taxon>Aminipila</taxon>
    </lineage>
</organism>
<feature type="transmembrane region" description="Helical" evidence="1">
    <location>
        <begin position="69"/>
        <end position="91"/>
    </location>
</feature>
<gene>
    <name evidence="2" type="ORF">Ami103574_07140</name>
</gene>
<dbReference type="RefSeq" id="WP_163066066.1">
    <property type="nucleotide sequence ID" value="NZ_CP048649.1"/>
</dbReference>
<accession>A0A858BV97</accession>
<sequence>MKKRKNLYLVIALITMILSVNMAIPNETEALDSKIPQEHIKQVEASFTQLVNNTDQYMDRSLQEKSLHISRFISIAIVLVLAYLFCIHLAVKNHLFLVQTKKKKQTESTYSLQGVNQ</sequence>
<keyword evidence="3" id="KW-1185">Reference proteome</keyword>
<keyword evidence="1" id="KW-1133">Transmembrane helix</keyword>
<name>A0A858BV97_9FIRM</name>
<keyword evidence="1" id="KW-0812">Transmembrane</keyword>
<proteinExistence type="predicted"/>
<protein>
    <submittedName>
        <fullName evidence="2">Uncharacterized protein</fullName>
    </submittedName>
</protein>
<keyword evidence="1" id="KW-0472">Membrane</keyword>
<dbReference type="Proteomes" id="UP000466848">
    <property type="component" value="Chromosome"/>
</dbReference>
<evidence type="ECO:0000256" key="1">
    <source>
        <dbReference type="SAM" id="Phobius"/>
    </source>
</evidence>
<dbReference type="KEGG" id="abut:Ami103574_07140"/>
<feature type="transmembrane region" description="Helical" evidence="1">
    <location>
        <begin position="7"/>
        <end position="24"/>
    </location>
</feature>
<reference evidence="2 3" key="1">
    <citation type="submission" date="2020-02" db="EMBL/GenBank/DDBJ databases">
        <authorList>
            <person name="Kim Y.B."/>
            <person name="Roh S.W."/>
        </authorList>
    </citation>
    <scope>NUCLEOTIDE SEQUENCE [LARGE SCALE GENOMIC DNA]</scope>
    <source>
        <strain evidence="2 3">DSM 103574</strain>
    </source>
</reference>
<evidence type="ECO:0000313" key="3">
    <source>
        <dbReference type="Proteomes" id="UP000466848"/>
    </source>
</evidence>
<dbReference type="EMBL" id="CP048649">
    <property type="protein sequence ID" value="QIB69109.1"/>
    <property type="molecule type" value="Genomic_DNA"/>
</dbReference>
<dbReference type="AlphaFoldDB" id="A0A858BV97"/>